<keyword evidence="3 6" id="KW-0694">RNA-binding</keyword>
<dbReference type="RefSeq" id="WP_067058233.1">
    <property type="nucleotide sequence ID" value="NZ_CP171125.1"/>
</dbReference>
<dbReference type="Proteomes" id="UP000092508">
    <property type="component" value="Unassembled WGS sequence"/>
</dbReference>
<dbReference type="Proteomes" id="UP000255193">
    <property type="component" value="Unassembled WGS sequence"/>
</dbReference>
<proteinExistence type="inferred from homology"/>
<dbReference type="InterPro" id="IPR012677">
    <property type="entry name" value="Nucleotide-bd_a/b_plait_sf"/>
</dbReference>
<evidence type="ECO:0000313" key="7">
    <source>
        <dbReference type="EMBL" id="OBX76516.1"/>
    </source>
</evidence>
<reference evidence="7 9" key="1">
    <citation type="submission" date="2016-06" db="EMBL/GenBank/DDBJ databases">
        <title>Draft genome of Moraxella atlantae CCUG 66109.</title>
        <authorList>
            <person name="Salva-Serra F."/>
            <person name="Engstrom-Jakobsson H."/>
            <person name="Thorell K."/>
            <person name="Gonzales-Siles L."/>
            <person name="Karlsson R."/>
            <person name="Boulund F."/>
            <person name="Engstrand L."/>
            <person name="Kristiansson E."/>
            <person name="Moore E."/>
        </authorList>
    </citation>
    <scope>NUCLEOTIDE SEQUENCE [LARGE SCALE GENOMIC DNA]</scope>
    <source>
        <strain evidence="7 9">CCUG 66109</strain>
    </source>
</reference>
<evidence type="ECO:0000256" key="4">
    <source>
        <dbReference type="ARBA" id="ARBA00022980"/>
    </source>
</evidence>
<comment type="subunit">
    <text evidence="6">Part of the 50S ribosomal subunit. Contacts protein L29, and trigger factor when it is bound to the ribosome.</text>
</comment>
<name>A0A1B8QAW7_9GAMM</name>
<reference evidence="8 10" key="2">
    <citation type="submission" date="2018-06" db="EMBL/GenBank/DDBJ databases">
        <authorList>
            <consortium name="Pathogen Informatics"/>
            <person name="Doyle S."/>
        </authorList>
    </citation>
    <scope>NUCLEOTIDE SEQUENCE [LARGE SCALE GENOMIC DNA]</scope>
    <source>
        <strain evidence="8 10">NCTC11091</strain>
    </source>
</reference>
<keyword evidence="2 6" id="KW-0699">rRNA-binding</keyword>
<evidence type="ECO:0000256" key="3">
    <source>
        <dbReference type="ARBA" id="ARBA00022884"/>
    </source>
</evidence>
<dbReference type="OrthoDB" id="9793353at2"/>
<dbReference type="NCBIfam" id="NF004363">
    <property type="entry name" value="PRK05738.2-4"/>
    <property type="match status" value="1"/>
</dbReference>
<dbReference type="GO" id="GO:0003735">
    <property type="term" value="F:structural constituent of ribosome"/>
    <property type="evidence" value="ECO:0007669"/>
    <property type="project" value="InterPro"/>
</dbReference>
<comment type="function">
    <text evidence="6">One of the early assembly proteins it binds 23S rRNA. One of the proteins that surrounds the polypeptide exit tunnel on the outside of the ribosome. Forms the main docking site for trigger factor binding to the ribosome.</text>
</comment>
<protein>
    <recommendedName>
        <fullName evidence="6">Large ribosomal subunit protein uL23</fullName>
    </recommendedName>
</protein>
<dbReference type="GO" id="GO:0005840">
    <property type="term" value="C:ribosome"/>
    <property type="evidence" value="ECO:0007669"/>
    <property type="project" value="UniProtKB-KW"/>
</dbReference>
<accession>A0A1B8QAW7</accession>
<dbReference type="GO" id="GO:0006412">
    <property type="term" value="P:translation"/>
    <property type="evidence" value="ECO:0007669"/>
    <property type="project" value="UniProtKB-UniRule"/>
</dbReference>
<dbReference type="STRING" id="34059.A9308_08215"/>
<dbReference type="Gene3D" id="3.30.70.330">
    <property type="match status" value="1"/>
</dbReference>
<dbReference type="AlphaFoldDB" id="A0A1B8QAW7"/>
<sequence length="118" mass="12965">MNNARLYQVLKAPVFSEKSQRLGDTLGVQVFRVDVNATKREIKKAVEMMFDGVEVVKVNTLNVKGKTKRFGRTVGRRQDYKKAYVTLKAGQDVAVSADNTANEAVSADVADNAAVTNE</sequence>
<dbReference type="SUPFAM" id="SSF54189">
    <property type="entry name" value="Ribosomal proteins S24e, L23 and L15e"/>
    <property type="match status" value="1"/>
</dbReference>
<dbReference type="HAMAP" id="MF_01369_B">
    <property type="entry name" value="Ribosomal_uL23_B"/>
    <property type="match status" value="1"/>
</dbReference>
<evidence type="ECO:0000313" key="10">
    <source>
        <dbReference type="Proteomes" id="UP000255193"/>
    </source>
</evidence>
<dbReference type="Pfam" id="PF00276">
    <property type="entry name" value="Ribosomal_L23"/>
    <property type="match status" value="1"/>
</dbReference>
<gene>
    <name evidence="6 8" type="primary">rplW</name>
    <name evidence="7" type="ORF">A9308_08215</name>
    <name evidence="8" type="ORF">NCTC11091_00464</name>
</gene>
<dbReference type="EMBL" id="UGQA01000001">
    <property type="protein sequence ID" value="STY94694.1"/>
    <property type="molecule type" value="Genomic_DNA"/>
</dbReference>
<comment type="similarity">
    <text evidence="1 6">Belongs to the universal ribosomal protein uL23 family.</text>
</comment>
<dbReference type="InterPro" id="IPR013025">
    <property type="entry name" value="Ribosomal_uL23-like"/>
</dbReference>
<evidence type="ECO:0000256" key="2">
    <source>
        <dbReference type="ARBA" id="ARBA00022730"/>
    </source>
</evidence>
<dbReference type="GO" id="GO:0019843">
    <property type="term" value="F:rRNA binding"/>
    <property type="evidence" value="ECO:0007669"/>
    <property type="project" value="UniProtKB-UniRule"/>
</dbReference>
<keyword evidence="5 6" id="KW-0687">Ribonucleoprotein</keyword>
<evidence type="ECO:0000256" key="1">
    <source>
        <dbReference type="ARBA" id="ARBA00006700"/>
    </source>
</evidence>
<dbReference type="GO" id="GO:1990904">
    <property type="term" value="C:ribonucleoprotein complex"/>
    <property type="evidence" value="ECO:0007669"/>
    <property type="project" value="UniProtKB-KW"/>
</dbReference>
<dbReference type="EMBL" id="LZMZ01000030">
    <property type="protein sequence ID" value="OBX76516.1"/>
    <property type="molecule type" value="Genomic_DNA"/>
</dbReference>
<evidence type="ECO:0000313" key="8">
    <source>
        <dbReference type="EMBL" id="STY94694.1"/>
    </source>
</evidence>
<dbReference type="InterPro" id="IPR012678">
    <property type="entry name" value="Ribosomal_uL23/eL15/eS24_sf"/>
</dbReference>
<evidence type="ECO:0000256" key="5">
    <source>
        <dbReference type="ARBA" id="ARBA00023274"/>
    </source>
</evidence>
<evidence type="ECO:0000256" key="6">
    <source>
        <dbReference type="HAMAP-Rule" id="MF_01369"/>
    </source>
</evidence>
<dbReference type="FunFam" id="3.30.70.330:FF:000001">
    <property type="entry name" value="50S ribosomal protein L23"/>
    <property type="match status" value="1"/>
</dbReference>
<dbReference type="NCBIfam" id="NF004359">
    <property type="entry name" value="PRK05738.1-3"/>
    <property type="match status" value="1"/>
</dbReference>
<dbReference type="PANTHER" id="PTHR11620">
    <property type="entry name" value="60S RIBOSOMAL PROTEIN L23A"/>
    <property type="match status" value="1"/>
</dbReference>
<organism evidence="7 9">
    <name type="scientific">Faucicola atlantae</name>
    <dbReference type="NCBI Taxonomy" id="34059"/>
    <lineage>
        <taxon>Bacteria</taxon>
        <taxon>Pseudomonadati</taxon>
        <taxon>Pseudomonadota</taxon>
        <taxon>Gammaproteobacteria</taxon>
        <taxon>Moraxellales</taxon>
        <taxon>Moraxellaceae</taxon>
        <taxon>Faucicola</taxon>
    </lineage>
</organism>
<keyword evidence="4 6" id="KW-0689">Ribosomal protein</keyword>
<evidence type="ECO:0000313" key="9">
    <source>
        <dbReference type="Proteomes" id="UP000092508"/>
    </source>
</evidence>